<evidence type="ECO:0000256" key="4">
    <source>
        <dbReference type="ARBA" id="ARBA00022679"/>
    </source>
</evidence>
<dbReference type="STRING" id="151549.A0A4C1X6V4"/>
<evidence type="ECO:0000256" key="6">
    <source>
        <dbReference type="ARBA" id="ARBA00023270"/>
    </source>
</evidence>
<comment type="catalytic activity">
    <reaction evidence="7 8">
        <text>D-sedoheptulose 7-phosphate + D-glyceraldehyde 3-phosphate = D-erythrose 4-phosphate + beta-D-fructose 6-phosphate</text>
        <dbReference type="Rhea" id="RHEA:17053"/>
        <dbReference type="ChEBI" id="CHEBI:16897"/>
        <dbReference type="ChEBI" id="CHEBI:57483"/>
        <dbReference type="ChEBI" id="CHEBI:57634"/>
        <dbReference type="ChEBI" id="CHEBI:59776"/>
        <dbReference type="EC" id="2.2.1.2"/>
    </reaction>
</comment>
<comment type="pathway">
    <text evidence="1 8">Carbohydrate degradation; pentose phosphate pathway; D-glyceraldehyde 3-phosphate and beta-D-fructose 6-phosphate from D-ribose 5-phosphate and D-xylulose 5-phosphate (non-oxidative stage): step 2/3.</text>
</comment>
<proteinExistence type="inferred from homology"/>
<evidence type="ECO:0000256" key="5">
    <source>
        <dbReference type="ARBA" id="ARBA00023126"/>
    </source>
</evidence>
<dbReference type="Pfam" id="PF00923">
    <property type="entry name" value="TAL_FSA"/>
    <property type="match status" value="1"/>
</dbReference>
<dbReference type="GO" id="GO:0009052">
    <property type="term" value="P:pentose-phosphate shunt, non-oxidative branch"/>
    <property type="evidence" value="ECO:0007669"/>
    <property type="project" value="TreeGrafter"/>
</dbReference>
<dbReference type="InterPro" id="IPR013785">
    <property type="entry name" value="Aldolase_TIM"/>
</dbReference>
<dbReference type="GO" id="GO:0005737">
    <property type="term" value="C:cytoplasm"/>
    <property type="evidence" value="ECO:0007669"/>
    <property type="project" value="InterPro"/>
</dbReference>
<comment type="similarity">
    <text evidence="2">Belongs to the transaldolase family. Type 1 subfamily.</text>
</comment>
<dbReference type="NCBIfam" id="TIGR00874">
    <property type="entry name" value="talAB"/>
    <property type="match status" value="1"/>
</dbReference>
<dbReference type="PROSITE" id="PS00958">
    <property type="entry name" value="TRANSALDOLASE_2"/>
    <property type="match status" value="1"/>
</dbReference>
<dbReference type="EMBL" id="BGZK01000763">
    <property type="protein sequence ID" value="GBP59511.1"/>
    <property type="molecule type" value="Genomic_DNA"/>
</dbReference>
<evidence type="ECO:0000256" key="3">
    <source>
        <dbReference type="ARBA" id="ARBA00013151"/>
    </source>
</evidence>
<evidence type="ECO:0000256" key="1">
    <source>
        <dbReference type="ARBA" id="ARBA00004857"/>
    </source>
</evidence>
<dbReference type="InterPro" id="IPR001585">
    <property type="entry name" value="TAL/FSA"/>
</dbReference>
<dbReference type="GO" id="GO:0005975">
    <property type="term" value="P:carbohydrate metabolic process"/>
    <property type="evidence" value="ECO:0007669"/>
    <property type="project" value="InterPro"/>
</dbReference>
<dbReference type="Gene3D" id="3.20.20.70">
    <property type="entry name" value="Aldolase class I"/>
    <property type="match status" value="1"/>
</dbReference>
<dbReference type="NCBIfam" id="NF009001">
    <property type="entry name" value="PRK12346.1"/>
    <property type="match status" value="1"/>
</dbReference>
<dbReference type="PANTHER" id="PTHR10683">
    <property type="entry name" value="TRANSALDOLASE"/>
    <property type="match status" value="1"/>
</dbReference>
<keyword evidence="6" id="KW-0704">Schiff base</keyword>
<sequence>MASEPQAKRTKMSTLDQLKELSTVVADTGDFEAMKSYKPTDATTNPSLILSAAGMEQYQHLLDKAIKHGKDSGSTIEEQIEETLDMLSVLFGCEILKIIPGRVSVEVDARLSFDKEASIAKATKLINMFSEFGIKKERILIKLASTWEGIQAAKELEKKHGIHCNLTLLFSLYQAIACAEANVTLISPFVGRILDWYVEHTKKTYEGKEDPGVVSVTRVYNYYKKFGYKTQVMGASFRNTGEIMELAGCDLLTISPKLLQELANSDKTLQKVLDPKVAAESDIEKISLTEAQFRWHMNEDQMATDKLSDGIRKFAADTRKTFREEVNYVVEKDGETTARRCFHAESPLTYQVLDKLYLLLRVFSRKLDENRSEEIRRLYTLTIGGSADIARHVLLVVNVVHYHH</sequence>
<dbReference type="GO" id="GO:0004801">
    <property type="term" value="F:transaldolase activity"/>
    <property type="evidence" value="ECO:0007669"/>
    <property type="project" value="UniProtKB-EC"/>
</dbReference>
<evidence type="ECO:0000313" key="10">
    <source>
        <dbReference type="Proteomes" id="UP000299102"/>
    </source>
</evidence>
<reference evidence="9 10" key="1">
    <citation type="journal article" date="2019" name="Commun. Biol.">
        <title>The bagworm genome reveals a unique fibroin gene that provides high tensile strength.</title>
        <authorList>
            <person name="Kono N."/>
            <person name="Nakamura H."/>
            <person name="Ohtoshi R."/>
            <person name="Tomita M."/>
            <person name="Numata K."/>
            <person name="Arakawa K."/>
        </authorList>
    </citation>
    <scope>NUCLEOTIDE SEQUENCE [LARGE SCALE GENOMIC DNA]</scope>
</reference>
<dbReference type="InterPro" id="IPR004730">
    <property type="entry name" value="Transaldolase_1"/>
</dbReference>
<accession>A0A4C1X6V4</accession>
<dbReference type="EC" id="2.2.1.2" evidence="3 8"/>
<comment type="function">
    <text evidence="8">Catalyzes the rate-limiting step of the non-oxidative phase in the pentose phosphate pathway. Catalyzes the reversible conversion of sedheptulose-7-phosphate and D-glyceraldehyde 3-phosphate into erythrose-4-phosphate and beta-D-fructose 6-phosphate.</text>
</comment>
<keyword evidence="4 8" id="KW-0808">Transferase</keyword>
<evidence type="ECO:0000256" key="2">
    <source>
        <dbReference type="ARBA" id="ARBA00008012"/>
    </source>
</evidence>
<comment type="caution">
    <text evidence="9">The sequence shown here is derived from an EMBL/GenBank/DDBJ whole genome shotgun (WGS) entry which is preliminary data.</text>
</comment>
<organism evidence="9 10">
    <name type="scientific">Eumeta variegata</name>
    <name type="common">Bagworm moth</name>
    <name type="synonym">Eumeta japonica</name>
    <dbReference type="NCBI Taxonomy" id="151549"/>
    <lineage>
        <taxon>Eukaryota</taxon>
        <taxon>Metazoa</taxon>
        <taxon>Ecdysozoa</taxon>
        <taxon>Arthropoda</taxon>
        <taxon>Hexapoda</taxon>
        <taxon>Insecta</taxon>
        <taxon>Pterygota</taxon>
        <taxon>Neoptera</taxon>
        <taxon>Endopterygota</taxon>
        <taxon>Lepidoptera</taxon>
        <taxon>Glossata</taxon>
        <taxon>Ditrysia</taxon>
        <taxon>Tineoidea</taxon>
        <taxon>Psychidae</taxon>
        <taxon>Oiketicinae</taxon>
        <taxon>Eumeta</taxon>
    </lineage>
</organism>
<evidence type="ECO:0000256" key="8">
    <source>
        <dbReference type="RuleBase" id="RU000501"/>
    </source>
</evidence>
<keyword evidence="5 8" id="KW-0570">Pentose shunt</keyword>
<dbReference type="HAMAP" id="MF_00492">
    <property type="entry name" value="Transaldolase_1"/>
    <property type="match status" value="1"/>
</dbReference>
<dbReference type="PANTHER" id="PTHR10683:SF18">
    <property type="entry name" value="TRANSALDOLASE"/>
    <property type="match status" value="1"/>
</dbReference>
<keyword evidence="10" id="KW-1185">Reference proteome</keyword>
<dbReference type="UniPathway" id="UPA00115">
    <property type="reaction ID" value="UER00414"/>
</dbReference>
<dbReference type="OrthoDB" id="2015515at2759"/>
<dbReference type="FunFam" id="3.20.20.70:FF:000088">
    <property type="entry name" value="Transaldolase"/>
    <property type="match status" value="1"/>
</dbReference>
<dbReference type="CDD" id="cd00957">
    <property type="entry name" value="Transaldolase_TalAB"/>
    <property type="match status" value="1"/>
</dbReference>
<dbReference type="SUPFAM" id="SSF51569">
    <property type="entry name" value="Aldolase"/>
    <property type="match status" value="1"/>
</dbReference>
<evidence type="ECO:0000313" key="9">
    <source>
        <dbReference type="EMBL" id="GBP59511.1"/>
    </source>
</evidence>
<dbReference type="PROSITE" id="PS01054">
    <property type="entry name" value="TRANSALDOLASE_1"/>
    <property type="match status" value="1"/>
</dbReference>
<dbReference type="Proteomes" id="UP000299102">
    <property type="component" value="Unassembled WGS sequence"/>
</dbReference>
<dbReference type="AlphaFoldDB" id="A0A4C1X6V4"/>
<dbReference type="InterPro" id="IPR018225">
    <property type="entry name" value="Transaldolase_AS"/>
</dbReference>
<gene>
    <name evidence="9" type="primary">TALDO1</name>
    <name evidence="9" type="ORF">EVAR_42416_1</name>
</gene>
<name>A0A4C1X6V4_EUMVA</name>
<evidence type="ECO:0000256" key="7">
    <source>
        <dbReference type="ARBA" id="ARBA00048810"/>
    </source>
</evidence>
<protein>
    <recommendedName>
        <fullName evidence="3 8">Transaldolase</fullName>
        <ecNumber evidence="3 8">2.2.1.2</ecNumber>
    </recommendedName>
</protein>